<dbReference type="Proteomes" id="UP000179920">
    <property type="component" value="Chromosome XIII"/>
</dbReference>
<proteinExistence type="predicted"/>
<feature type="transmembrane region" description="Helical" evidence="2">
    <location>
        <begin position="15"/>
        <end position="35"/>
    </location>
</feature>
<gene>
    <name evidence="3" type="ORF">UBRO_06833</name>
</gene>
<protein>
    <submittedName>
        <fullName evidence="3">Uncharacterized protein</fullName>
    </submittedName>
</protein>
<accession>A0A1K0G8W5</accession>
<keyword evidence="2" id="KW-0472">Membrane</keyword>
<name>A0A1K0G8W5_9BASI</name>
<dbReference type="OrthoDB" id="2553575at2759"/>
<reference evidence="4" key="1">
    <citation type="submission" date="2016-04" db="EMBL/GenBank/DDBJ databases">
        <authorList>
            <person name="Guldener U."/>
            <person name="Guldener U."/>
        </authorList>
    </citation>
    <scope>NUCLEOTIDE SEQUENCE [LARGE SCALE GENOMIC DNA]</scope>
    <source>
        <strain evidence="4">UB2112</strain>
    </source>
</reference>
<feature type="region of interest" description="Disordered" evidence="1">
    <location>
        <begin position="179"/>
        <end position="215"/>
    </location>
</feature>
<dbReference type="AlphaFoldDB" id="A0A1K0G8W5"/>
<keyword evidence="2" id="KW-0812">Transmembrane</keyword>
<organism evidence="3 4">
    <name type="scientific">Ustilago bromivora</name>
    <dbReference type="NCBI Taxonomy" id="307758"/>
    <lineage>
        <taxon>Eukaryota</taxon>
        <taxon>Fungi</taxon>
        <taxon>Dikarya</taxon>
        <taxon>Basidiomycota</taxon>
        <taxon>Ustilaginomycotina</taxon>
        <taxon>Ustilaginomycetes</taxon>
        <taxon>Ustilaginales</taxon>
        <taxon>Ustilaginaceae</taxon>
        <taxon>Ustilago</taxon>
    </lineage>
</organism>
<dbReference type="EMBL" id="LT558129">
    <property type="protein sequence ID" value="SAM84196.1"/>
    <property type="molecule type" value="Genomic_DNA"/>
</dbReference>
<evidence type="ECO:0000256" key="1">
    <source>
        <dbReference type="SAM" id="MobiDB-lite"/>
    </source>
</evidence>
<evidence type="ECO:0000256" key="2">
    <source>
        <dbReference type="SAM" id="Phobius"/>
    </source>
</evidence>
<sequence length="215" mass="24449">MSTPRPSPRWFAPSSIPPILLLTVVTSFAFNHALISTQRKQDLRDHRIRVALLTDTIGYNSRLLYHLNPPSKSNSSWFGTRTPKQREVVKEEWVKEERAALMRRWRALGTDPVREKLLPPSRQGESVEGAQGVVEGGVGEGKRLGPKEVAWSEIFLGSKEKRSSLTERWKKVTAGIKDSFTLNTNSTPPETRRTEEEEKELEQLSKLWSSATKEQ</sequence>
<keyword evidence="2" id="KW-1133">Transmembrane helix</keyword>
<evidence type="ECO:0000313" key="3">
    <source>
        <dbReference type="EMBL" id="SAM84196.1"/>
    </source>
</evidence>
<evidence type="ECO:0000313" key="4">
    <source>
        <dbReference type="Proteomes" id="UP000179920"/>
    </source>
</evidence>